<keyword evidence="3" id="KW-0862">Zinc</keyword>
<reference evidence="5 6" key="1">
    <citation type="journal article" date="2009" name="Nature">
        <title>Evolution of pathogenicity and sexual reproduction in eight Candida genomes.</title>
        <authorList>
            <person name="Butler G."/>
            <person name="Rasmussen M.D."/>
            <person name="Lin M.F."/>
            <person name="Santos M.A."/>
            <person name="Sakthikumar S."/>
            <person name="Munro C.A."/>
            <person name="Rheinbay E."/>
            <person name="Grabherr M."/>
            <person name="Forche A."/>
            <person name="Reedy J.L."/>
            <person name="Agrafioti I."/>
            <person name="Arnaud M.B."/>
            <person name="Bates S."/>
            <person name="Brown A.J."/>
            <person name="Brunke S."/>
            <person name="Costanzo M.C."/>
            <person name="Fitzpatrick D.A."/>
            <person name="de Groot P.W."/>
            <person name="Harris D."/>
            <person name="Hoyer L.L."/>
            <person name="Hube B."/>
            <person name="Klis F.M."/>
            <person name="Kodira C."/>
            <person name="Lennard N."/>
            <person name="Logue M.E."/>
            <person name="Martin R."/>
            <person name="Neiman A.M."/>
            <person name="Nikolaou E."/>
            <person name="Quail M.A."/>
            <person name="Quinn J."/>
            <person name="Santos M.C."/>
            <person name="Schmitzberger F.F."/>
            <person name="Sherlock G."/>
            <person name="Shah P."/>
            <person name="Silverstein K.A."/>
            <person name="Skrzypek M.S."/>
            <person name="Soll D."/>
            <person name="Staggs R."/>
            <person name="Stansfield I."/>
            <person name="Stumpf M.P."/>
            <person name="Sudbery P.E."/>
            <person name="Srikantha T."/>
            <person name="Zeng Q."/>
            <person name="Berman J."/>
            <person name="Berriman M."/>
            <person name="Heitman J."/>
            <person name="Gow N.A."/>
            <person name="Lorenz M.C."/>
            <person name="Birren B.W."/>
            <person name="Kellis M."/>
            <person name="Cuomo C.A."/>
        </authorList>
    </citation>
    <scope>NUCLEOTIDE SEQUENCE [LARGE SCALE GENOMIC DNA]</scope>
    <source>
        <strain evidence="6">ATCC 6260 / CBS 566 / DSM 6381 / JCM 1539 / NBRC 10279 / NRRL Y-324</strain>
    </source>
</reference>
<dbReference type="GeneID" id="5126197"/>
<dbReference type="HOGENOM" id="CLU_036110_3_0_1"/>
<protein>
    <recommendedName>
        <fullName evidence="4">SMP-30/Gluconolactonase/LRE-like region domain-containing protein</fullName>
    </recommendedName>
</protein>
<sequence>MSEPFYVLERPCVLGEGPIYRHSDSTLHYVDCLSNPPQLHILDIDPDTGDARYPHTTDSSKTNKNVSRKGLKVIDLEDSVTVQFFRKNKPKSYICAYYQGIAFMDEETGKLEVLKEIIPRSERHIRRFNDGGVDCKGRFWAAEIDVKGLSYGAKKLPADHGEPLGRLWRYDPDGTLTLMESGLVCGNGLAWSPDNTKMYLNDSAAQKVYRYDFDAETGSITNKELFIDTSEGPCEPDGMVSDTEGNLWVAMFNGSCVKVYNPEGKEFKTIWYKSKCMACTTWGGKNNDILFVVSAYNKENLKGDLGGHLFRTKTSARGTFKYEFAG</sequence>
<feature type="binding site" evidence="3">
    <location>
        <position position="187"/>
    </location>
    <ligand>
        <name>a divalent metal cation</name>
        <dbReference type="ChEBI" id="CHEBI:60240"/>
    </ligand>
</feature>
<dbReference type="VEuPathDB" id="FungiDB:PGUG_03264"/>
<proteinExistence type="inferred from homology"/>
<evidence type="ECO:0000256" key="3">
    <source>
        <dbReference type="PIRSR" id="PIRSR605511-2"/>
    </source>
</evidence>
<evidence type="ECO:0000256" key="1">
    <source>
        <dbReference type="ARBA" id="ARBA00008853"/>
    </source>
</evidence>
<evidence type="ECO:0000313" key="6">
    <source>
        <dbReference type="Proteomes" id="UP000001997"/>
    </source>
</evidence>
<dbReference type="InterPro" id="IPR013658">
    <property type="entry name" value="SGL"/>
</dbReference>
<dbReference type="Proteomes" id="UP000001997">
    <property type="component" value="Unassembled WGS sequence"/>
</dbReference>
<dbReference type="PRINTS" id="PR01790">
    <property type="entry name" value="SMP30FAMILY"/>
</dbReference>
<feature type="binding site" evidence="3">
    <location>
        <position position="127"/>
    </location>
    <ligand>
        <name>substrate</name>
    </ligand>
</feature>
<dbReference type="eggNOG" id="KOG4499">
    <property type="taxonomic scope" value="Eukaryota"/>
</dbReference>
<dbReference type="Gene3D" id="2.120.10.30">
    <property type="entry name" value="TolB, C-terminal domain"/>
    <property type="match status" value="1"/>
</dbReference>
<evidence type="ECO:0000313" key="5">
    <source>
        <dbReference type="EMBL" id="EDK39166.1"/>
    </source>
</evidence>
<comment type="similarity">
    <text evidence="1">Belongs to the SMP-30/CGR1 family.</text>
</comment>
<dbReference type="SUPFAM" id="SSF63829">
    <property type="entry name" value="Calcium-dependent phosphotriesterase"/>
    <property type="match status" value="1"/>
</dbReference>
<dbReference type="PANTHER" id="PTHR10907:SF47">
    <property type="entry name" value="REGUCALCIN"/>
    <property type="match status" value="1"/>
</dbReference>
<dbReference type="EMBL" id="CH408158">
    <property type="protein sequence ID" value="EDK39166.1"/>
    <property type="molecule type" value="Genomic_DNA"/>
</dbReference>
<dbReference type="OMA" id="HLWICHY"/>
<name>A5DJ13_PICGU</name>
<dbReference type="AlphaFoldDB" id="A5DJ13"/>
<evidence type="ECO:0000256" key="2">
    <source>
        <dbReference type="PIRSR" id="PIRSR605511-1"/>
    </source>
</evidence>
<keyword evidence="3" id="KW-0479">Metal-binding</keyword>
<dbReference type="GO" id="GO:0005509">
    <property type="term" value="F:calcium ion binding"/>
    <property type="evidence" value="ECO:0007669"/>
    <property type="project" value="TreeGrafter"/>
</dbReference>
<gene>
    <name evidence="5" type="ORF">PGUG_03264</name>
</gene>
<dbReference type="PANTHER" id="PTHR10907">
    <property type="entry name" value="REGUCALCIN"/>
    <property type="match status" value="1"/>
</dbReference>
<dbReference type="InterPro" id="IPR011042">
    <property type="entry name" value="6-blade_b-propeller_TolB-like"/>
</dbReference>
<organism evidence="5 6">
    <name type="scientific">Meyerozyma guilliermondii (strain ATCC 6260 / CBS 566 / DSM 6381 / JCM 1539 / NBRC 10279 / NRRL Y-324)</name>
    <name type="common">Yeast</name>
    <name type="synonym">Candida guilliermondii</name>
    <dbReference type="NCBI Taxonomy" id="294746"/>
    <lineage>
        <taxon>Eukaryota</taxon>
        <taxon>Fungi</taxon>
        <taxon>Dikarya</taxon>
        <taxon>Ascomycota</taxon>
        <taxon>Saccharomycotina</taxon>
        <taxon>Pichiomycetes</taxon>
        <taxon>Debaryomycetaceae</taxon>
        <taxon>Meyerozyma</taxon>
    </lineage>
</organism>
<evidence type="ECO:0000259" key="4">
    <source>
        <dbReference type="Pfam" id="PF08450"/>
    </source>
</evidence>
<dbReference type="InParanoid" id="A5DJ13"/>
<comment type="cofactor">
    <cofactor evidence="3">
        <name>Zn(2+)</name>
        <dbReference type="ChEBI" id="CHEBI:29105"/>
    </cofactor>
    <text evidence="3">Binds 1 divalent metal cation per subunit.</text>
</comment>
<dbReference type="STRING" id="294746.A5DJ13"/>
<feature type="domain" description="SMP-30/Gluconolactonase/LRE-like region" evidence="4">
    <location>
        <begin position="14"/>
        <end position="295"/>
    </location>
</feature>
<accession>A5DJ13</accession>
<dbReference type="RefSeq" id="XP_001483883.1">
    <property type="nucleotide sequence ID" value="XM_001483833.1"/>
</dbReference>
<feature type="active site" description="Proton donor/acceptor" evidence="2">
    <location>
        <position position="237"/>
    </location>
</feature>
<dbReference type="Pfam" id="PF08450">
    <property type="entry name" value="SGL"/>
    <property type="match status" value="1"/>
</dbReference>
<dbReference type="InterPro" id="IPR005511">
    <property type="entry name" value="SMP-30"/>
</dbReference>
<dbReference type="OrthoDB" id="423498at2759"/>
<feature type="binding site" evidence="3">
    <location>
        <position position="16"/>
    </location>
    <ligand>
        <name>a divalent metal cation</name>
        <dbReference type="ChEBI" id="CHEBI:60240"/>
    </ligand>
</feature>
<keyword evidence="6" id="KW-1185">Reference proteome</keyword>
<feature type="binding site" evidence="3">
    <location>
        <position position="237"/>
    </location>
    <ligand>
        <name>a divalent metal cation</name>
        <dbReference type="ChEBI" id="CHEBI:60240"/>
    </ligand>
</feature>
<dbReference type="KEGG" id="pgu:PGUG_03264"/>
<feature type="binding site" evidence="3">
    <location>
        <position position="129"/>
    </location>
    <ligand>
        <name>substrate</name>
    </ligand>
</feature>
<dbReference type="GO" id="GO:0004341">
    <property type="term" value="F:gluconolactonase activity"/>
    <property type="evidence" value="ECO:0007669"/>
    <property type="project" value="TreeGrafter"/>
</dbReference>